<name>A0A699SVQ2_TANCI</name>
<dbReference type="GO" id="GO:0004803">
    <property type="term" value="F:transposase activity"/>
    <property type="evidence" value="ECO:0007669"/>
    <property type="project" value="InterPro"/>
</dbReference>
<gene>
    <name evidence="1" type="ORF">Tci_873077</name>
</gene>
<accession>A0A699SVQ2</accession>
<evidence type="ECO:0000313" key="1">
    <source>
        <dbReference type="EMBL" id="GFD01108.1"/>
    </source>
</evidence>
<evidence type="ECO:0008006" key="2">
    <source>
        <dbReference type="Google" id="ProtNLM"/>
    </source>
</evidence>
<dbReference type="InterPro" id="IPR005063">
    <property type="entry name" value="Transposase_27"/>
</dbReference>
<protein>
    <recommendedName>
        <fullName evidence="2">IS1 family transposase</fullName>
    </recommendedName>
</protein>
<feature type="non-terminal residue" evidence="1">
    <location>
        <position position="1"/>
    </location>
</feature>
<organism evidence="1">
    <name type="scientific">Tanacetum cinerariifolium</name>
    <name type="common">Dalmatian daisy</name>
    <name type="synonym">Chrysanthemum cinerariifolium</name>
    <dbReference type="NCBI Taxonomy" id="118510"/>
    <lineage>
        <taxon>Eukaryota</taxon>
        <taxon>Viridiplantae</taxon>
        <taxon>Streptophyta</taxon>
        <taxon>Embryophyta</taxon>
        <taxon>Tracheophyta</taxon>
        <taxon>Spermatophyta</taxon>
        <taxon>Magnoliopsida</taxon>
        <taxon>eudicotyledons</taxon>
        <taxon>Gunneridae</taxon>
        <taxon>Pentapetalae</taxon>
        <taxon>asterids</taxon>
        <taxon>campanulids</taxon>
        <taxon>Asterales</taxon>
        <taxon>Asteraceae</taxon>
        <taxon>Asteroideae</taxon>
        <taxon>Anthemideae</taxon>
        <taxon>Anthemidinae</taxon>
        <taxon>Tanacetum</taxon>
    </lineage>
</organism>
<dbReference type="AlphaFoldDB" id="A0A699SVQ2"/>
<dbReference type="EMBL" id="BKCJ011189259">
    <property type="protein sequence ID" value="GFD01108.1"/>
    <property type="molecule type" value="Genomic_DNA"/>
</dbReference>
<reference evidence="1" key="1">
    <citation type="journal article" date="2019" name="Sci. Rep.">
        <title>Draft genome of Tanacetum cinerariifolium, the natural source of mosquito coil.</title>
        <authorList>
            <person name="Yamashiro T."/>
            <person name="Shiraishi A."/>
            <person name="Satake H."/>
            <person name="Nakayama K."/>
        </authorList>
    </citation>
    <scope>NUCLEOTIDE SEQUENCE</scope>
</reference>
<dbReference type="GO" id="GO:0003677">
    <property type="term" value="F:DNA binding"/>
    <property type="evidence" value="ECO:0007669"/>
    <property type="project" value="InterPro"/>
</dbReference>
<proteinExistence type="predicted"/>
<dbReference type="Pfam" id="PF03400">
    <property type="entry name" value="DDE_Tnp_IS1"/>
    <property type="match status" value="1"/>
</dbReference>
<dbReference type="GO" id="GO:0006313">
    <property type="term" value="P:DNA transposition"/>
    <property type="evidence" value="ECO:0007669"/>
    <property type="project" value="InterPro"/>
</dbReference>
<comment type="caution">
    <text evidence="1">The sequence shown here is derived from an EMBL/GenBank/DDBJ whole genome shotgun (WGS) entry which is preliminary data.</text>
</comment>
<sequence>ELWTFVGKKENKQWLWLALNPANRQIIAFHIGSRSGKDAQLFYEKIPAVFKGIAGFFSDYWQAYKQVVGVPKYTVPLQFLNAASLLIKYSGGRRTGASPFHRERETDK</sequence>